<accession>M0QSG3</accession>
<evidence type="ECO:0000313" key="4">
    <source>
        <dbReference type="Proteomes" id="UP000011083"/>
    </source>
</evidence>
<dbReference type="InterPro" id="IPR036322">
    <property type="entry name" value="WD40_repeat_dom_sf"/>
</dbReference>
<organism evidence="3 4">
    <name type="scientific">Acanthamoeba castellanii (strain ATCC 30010 / Neff)</name>
    <dbReference type="NCBI Taxonomy" id="1257118"/>
    <lineage>
        <taxon>Eukaryota</taxon>
        <taxon>Amoebozoa</taxon>
        <taxon>Discosea</taxon>
        <taxon>Longamoebia</taxon>
        <taxon>Centramoebida</taxon>
        <taxon>Acanthamoebidae</taxon>
        <taxon>Acanthamoeba</taxon>
    </lineage>
</organism>
<dbReference type="PANTHER" id="PTHR15859:SF1">
    <property type="entry name" value="BTB DOMAIN-CONTAINING PROTEIN"/>
    <property type="match status" value="1"/>
</dbReference>
<dbReference type="InterPro" id="IPR001680">
    <property type="entry name" value="WD40_rpt"/>
</dbReference>
<feature type="region of interest" description="Disordered" evidence="1">
    <location>
        <begin position="55"/>
        <end position="99"/>
    </location>
</feature>
<dbReference type="GeneID" id="14925773"/>
<dbReference type="Gene3D" id="2.130.10.10">
    <property type="entry name" value="YVTN repeat-like/Quinoprotein amine dehydrogenase"/>
    <property type="match status" value="1"/>
</dbReference>
<dbReference type="OrthoDB" id="1244179at2759"/>
<dbReference type="SUPFAM" id="SSF54695">
    <property type="entry name" value="POZ domain"/>
    <property type="match status" value="1"/>
</dbReference>
<feature type="compositionally biased region" description="Low complexity" evidence="1">
    <location>
        <begin position="79"/>
        <end position="95"/>
    </location>
</feature>
<protein>
    <submittedName>
        <fullName evidence="3">K+ channel tetramerisation subfamily protein</fullName>
    </submittedName>
</protein>
<dbReference type="AlphaFoldDB" id="M0QSG3"/>
<feature type="domain" description="BTB" evidence="2">
    <location>
        <begin position="114"/>
        <end position="183"/>
    </location>
</feature>
<name>M0QSG3_ACACF</name>
<dbReference type="EMBL" id="KB007811">
    <property type="protein sequence ID" value="ELR24748.1"/>
    <property type="molecule type" value="Genomic_DNA"/>
</dbReference>
<feature type="region of interest" description="Disordered" evidence="1">
    <location>
        <begin position="1"/>
        <end position="26"/>
    </location>
</feature>
<dbReference type="Proteomes" id="UP000011083">
    <property type="component" value="Unassembled WGS sequence"/>
</dbReference>
<dbReference type="Gene3D" id="3.30.710.10">
    <property type="entry name" value="Potassium Channel Kv1.1, Chain A"/>
    <property type="match status" value="1"/>
</dbReference>
<dbReference type="VEuPathDB" id="AmoebaDB:ACA1_174060"/>
<sequence>MELTVDAAAAAAGSSPPPHDSSMHHLVVGSSGTYVAEPASTLTSGAALQVVGAGAGSTSRSTSPRHAMGGSGGAPPPRGSLSRSSSGSSKRPQSGAGLEQRARYVAQLCQEKPELVKLNIGGTRYTTTKATLTRLEDSFFKALLDGDIPSTLDDQGAYFIDREGRYFEPILNYMRTGELLIPPSMPKSAVLAEADFYCITPVVASLQLEESDACGGKLFNALLRPWDDVNPVGDGWTQDFKAEFPVATEGDIEHVAFFSQGSRLGHVAILSLASLSLRVLSTAPHGISSACHDTLHIASYCCSAGVIYQLMIGHNDNTCLQELYKDPNNEEITVIVNREQRTLFYGTANGTLRRLDFPSSEIGGTCQSTLLQSGHVHPVKELLPLGNRTLVSSCAAGHVRCWNNYDVAQMNSYSIPAGALLMAPYLLQAQEDRVHIYDVLSGKMLHTLHAVNGSHVTALCVCHDKSFFGGMLLVTAHYDGTLQLWSLGLLSLLLREQHQASPHPPKKT</sequence>
<dbReference type="SMART" id="SM00320">
    <property type="entry name" value="WD40"/>
    <property type="match status" value="2"/>
</dbReference>
<dbReference type="InterPro" id="IPR047876">
    <property type="entry name" value="SHKBP1/KCTD3"/>
</dbReference>
<dbReference type="Pfam" id="PF02214">
    <property type="entry name" value="BTB_2"/>
    <property type="match status" value="1"/>
</dbReference>
<dbReference type="InterPro" id="IPR003131">
    <property type="entry name" value="T1-type_BTB"/>
</dbReference>
<dbReference type="GO" id="GO:0051260">
    <property type="term" value="P:protein homooligomerization"/>
    <property type="evidence" value="ECO:0007669"/>
    <property type="project" value="InterPro"/>
</dbReference>
<reference evidence="3 4" key="1">
    <citation type="journal article" date="2013" name="Genome Biol.">
        <title>Genome of Acanthamoeba castellanii highlights extensive lateral gene transfer and early evolution of tyrosine kinase signaling.</title>
        <authorList>
            <person name="Clarke M."/>
            <person name="Lohan A.J."/>
            <person name="Liu B."/>
            <person name="Lagkouvardos I."/>
            <person name="Roy S."/>
            <person name="Zafar N."/>
            <person name="Bertelli C."/>
            <person name="Schilde C."/>
            <person name="Kianianmomeni A."/>
            <person name="Burglin T.R."/>
            <person name="Frech C."/>
            <person name="Turcotte B."/>
            <person name="Kopec K.O."/>
            <person name="Synnott J.M."/>
            <person name="Choo C."/>
            <person name="Paponov I."/>
            <person name="Finkler A."/>
            <person name="Soon Heng Tan C."/>
            <person name="Hutchins A.P."/>
            <person name="Weinmeier T."/>
            <person name="Rattei T."/>
            <person name="Chu J.S."/>
            <person name="Gimenez G."/>
            <person name="Irimia M."/>
            <person name="Rigden D.J."/>
            <person name="Fitzpatrick D.A."/>
            <person name="Lorenzo-Morales J."/>
            <person name="Bateman A."/>
            <person name="Chiu C.H."/>
            <person name="Tang P."/>
            <person name="Hegemann P."/>
            <person name="Fromm H."/>
            <person name="Raoult D."/>
            <person name="Greub G."/>
            <person name="Miranda-Saavedra D."/>
            <person name="Chen N."/>
            <person name="Nash P."/>
            <person name="Ginger M.L."/>
            <person name="Horn M."/>
            <person name="Schaap P."/>
            <person name="Caler L."/>
            <person name="Loftus B."/>
        </authorList>
    </citation>
    <scope>NUCLEOTIDE SEQUENCE [LARGE SCALE GENOMIC DNA]</scope>
    <source>
        <strain evidence="3 4">Neff</strain>
    </source>
</reference>
<keyword evidence="3" id="KW-0813">Transport</keyword>
<dbReference type="InterPro" id="IPR000210">
    <property type="entry name" value="BTB/POZ_dom"/>
</dbReference>
<dbReference type="PROSITE" id="PS50097">
    <property type="entry name" value="BTB"/>
    <property type="match status" value="1"/>
</dbReference>
<keyword evidence="3" id="KW-0407">Ion channel</keyword>
<dbReference type="PANTHER" id="PTHR15859">
    <property type="entry name" value="SETA BINDING PROTEIN 1"/>
    <property type="match status" value="1"/>
</dbReference>
<dbReference type="KEGG" id="acan:ACA1_174060"/>
<evidence type="ECO:0000259" key="2">
    <source>
        <dbReference type="PROSITE" id="PS50097"/>
    </source>
</evidence>
<evidence type="ECO:0000256" key="1">
    <source>
        <dbReference type="SAM" id="MobiDB-lite"/>
    </source>
</evidence>
<dbReference type="SMART" id="SM00225">
    <property type="entry name" value="BTB"/>
    <property type="match status" value="1"/>
</dbReference>
<dbReference type="InterPro" id="IPR011333">
    <property type="entry name" value="SKP1/BTB/POZ_sf"/>
</dbReference>
<dbReference type="GO" id="GO:0034220">
    <property type="term" value="P:monoatomic ion transmembrane transport"/>
    <property type="evidence" value="ECO:0007669"/>
    <property type="project" value="UniProtKB-KW"/>
</dbReference>
<dbReference type="RefSeq" id="XP_004356648.1">
    <property type="nucleotide sequence ID" value="XM_004356595.1"/>
</dbReference>
<proteinExistence type="predicted"/>
<keyword evidence="4" id="KW-1185">Reference proteome</keyword>
<keyword evidence="3" id="KW-0406">Ion transport</keyword>
<dbReference type="CDD" id="cd18316">
    <property type="entry name" value="BTB_POZ_KCTD-like"/>
    <property type="match status" value="1"/>
</dbReference>
<dbReference type="InterPro" id="IPR015943">
    <property type="entry name" value="WD40/YVTN_repeat-like_dom_sf"/>
</dbReference>
<gene>
    <name evidence="3" type="ORF">ACA1_174060</name>
</gene>
<evidence type="ECO:0000313" key="3">
    <source>
        <dbReference type="EMBL" id="ELR24748.1"/>
    </source>
</evidence>
<dbReference type="SUPFAM" id="SSF50978">
    <property type="entry name" value="WD40 repeat-like"/>
    <property type="match status" value="1"/>
</dbReference>